<sequence>MDPWSIARRAASAAAHPAACAGRKNGGHATRGVARSGKSARRRRDRIRTAPECRDARHGKIYFLRPTRPRTHRAGERRPDEPTPADTRQKRKTPRAFDFLIPFATRNMTYTLAATYTRELDIRKSRFIAYAIPVEDRDAAMAELQRLRAEHPGATHVCWALLAGGQSGMSDDGEPSGTAGRPILEVLRHHDLDGVLGAVVRYFGGVKLGAGGLVRAYTDAIAAALIDAERVERIAYARLAIEIGYPDEARVRRWIEQEGHALVDSAYAMTVKLVIRLPAAAADAARDMLFDLTQGRAGFPSVD</sequence>
<dbReference type="SUPFAM" id="SSF54211">
    <property type="entry name" value="Ribosomal protein S5 domain 2-like"/>
    <property type="match status" value="1"/>
</dbReference>
<feature type="compositionally biased region" description="Basic and acidic residues" evidence="2">
    <location>
        <begin position="47"/>
        <end position="58"/>
    </location>
</feature>
<feature type="compositionally biased region" description="Low complexity" evidence="2">
    <location>
        <begin position="7"/>
        <end position="23"/>
    </location>
</feature>
<name>A0A0E1W7U1_BURPE</name>
<accession>A0A0E1W7U1</accession>
<organism evidence="5">
    <name type="scientific">Burkholderia pseudomallei 1710a</name>
    <dbReference type="NCBI Taxonomy" id="320371"/>
    <lineage>
        <taxon>Bacteria</taxon>
        <taxon>Pseudomonadati</taxon>
        <taxon>Pseudomonadota</taxon>
        <taxon>Betaproteobacteria</taxon>
        <taxon>Burkholderiales</taxon>
        <taxon>Burkholderiaceae</taxon>
        <taxon>Burkholderia</taxon>
        <taxon>pseudomallei group</taxon>
    </lineage>
</organism>
<feature type="region of interest" description="Disordered" evidence="2">
    <location>
        <begin position="1"/>
        <end position="93"/>
    </location>
</feature>
<dbReference type="InterPro" id="IPR036956">
    <property type="entry name" value="Impact_N_sf"/>
</dbReference>
<dbReference type="InterPro" id="IPR023582">
    <property type="entry name" value="Impact"/>
</dbReference>
<dbReference type="SUPFAM" id="SSF54980">
    <property type="entry name" value="EF-G C-terminal domain-like"/>
    <property type="match status" value="1"/>
</dbReference>
<dbReference type="InterPro" id="IPR015269">
    <property type="entry name" value="UPF0029_Impact_C"/>
</dbReference>
<dbReference type="PANTHER" id="PTHR16301">
    <property type="entry name" value="IMPACT-RELATED"/>
    <property type="match status" value="1"/>
</dbReference>
<dbReference type="InterPro" id="IPR001498">
    <property type="entry name" value="Impact_N"/>
</dbReference>
<dbReference type="Pfam" id="PF01205">
    <property type="entry name" value="Impact_N"/>
    <property type="match status" value="1"/>
</dbReference>
<evidence type="ECO:0000259" key="3">
    <source>
        <dbReference type="Pfam" id="PF01205"/>
    </source>
</evidence>
<feature type="domain" description="UPF0029" evidence="4">
    <location>
        <begin position="241"/>
        <end position="296"/>
    </location>
</feature>
<dbReference type="EMBL" id="CM000833">
    <property type="protein sequence ID" value="EET05662.1"/>
    <property type="molecule type" value="Genomic_DNA"/>
</dbReference>
<dbReference type="GO" id="GO:0006446">
    <property type="term" value="P:regulation of translational initiation"/>
    <property type="evidence" value="ECO:0007669"/>
    <property type="project" value="TreeGrafter"/>
</dbReference>
<dbReference type="InterPro" id="IPR035647">
    <property type="entry name" value="EFG_III/V"/>
</dbReference>
<dbReference type="HOGENOM" id="CLU_992785_0_0_4"/>
<dbReference type="Proteomes" id="UP000001812">
    <property type="component" value="Chromosome II"/>
</dbReference>
<dbReference type="Gene3D" id="3.30.70.240">
    <property type="match status" value="1"/>
</dbReference>
<dbReference type="InterPro" id="IPR020568">
    <property type="entry name" value="Ribosomal_Su5_D2-typ_SF"/>
</dbReference>
<evidence type="ECO:0000256" key="2">
    <source>
        <dbReference type="SAM" id="MobiDB-lite"/>
    </source>
</evidence>
<evidence type="ECO:0000256" key="1">
    <source>
        <dbReference type="ARBA" id="ARBA00007665"/>
    </source>
</evidence>
<feature type="domain" description="Impact N-terminal" evidence="3">
    <location>
        <begin position="123"/>
        <end position="225"/>
    </location>
</feature>
<gene>
    <name evidence="5" type="ORF">BURPS1710A_A0950</name>
</gene>
<dbReference type="GO" id="GO:0017111">
    <property type="term" value="F:ribonucleoside triphosphate phosphatase activity"/>
    <property type="evidence" value="ECO:0007669"/>
    <property type="project" value="UniProtKB-ARBA"/>
</dbReference>
<dbReference type="GO" id="GO:0005737">
    <property type="term" value="C:cytoplasm"/>
    <property type="evidence" value="ECO:0007669"/>
    <property type="project" value="TreeGrafter"/>
</dbReference>
<evidence type="ECO:0000313" key="5">
    <source>
        <dbReference type="EMBL" id="EET05662.1"/>
    </source>
</evidence>
<evidence type="ECO:0008006" key="6">
    <source>
        <dbReference type="Google" id="ProtNLM"/>
    </source>
</evidence>
<dbReference type="Pfam" id="PF09186">
    <property type="entry name" value="DUF1949"/>
    <property type="match status" value="1"/>
</dbReference>
<dbReference type="Gene3D" id="3.30.230.30">
    <property type="entry name" value="Impact, N-terminal domain"/>
    <property type="match status" value="1"/>
</dbReference>
<comment type="similarity">
    <text evidence="1">Belongs to the IMPACT family.</text>
</comment>
<reference evidence="5" key="1">
    <citation type="submission" date="2009-05" db="EMBL/GenBank/DDBJ databases">
        <authorList>
            <person name="Harkins D.M."/>
            <person name="DeShazer D."/>
            <person name="Woods D.E."/>
            <person name="Brinkac L.M."/>
            <person name="Brown K.A."/>
            <person name="Hung G.C."/>
            <person name="Tuanyok A."/>
            <person name="Zhang B."/>
            <person name="Nierman W.C."/>
        </authorList>
    </citation>
    <scope>NUCLEOTIDE SEQUENCE [LARGE SCALE GENOMIC DNA]</scope>
    <source>
        <strain evidence="5">1710a</strain>
    </source>
</reference>
<dbReference type="GO" id="GO:0032561">
    <property type="term" value="F:guanyl ribonucleotide binding"/>
    <property type="evidence" value="ECO:0007669"/>
    <property type="project" value="UniProtKB-ARBA"/>
</dbReference>
<proteinExistence type="inferred from homology"/>
<dbReference type="AlphaFoldDB" id="A0A0E1W7U1"/>
<evidence type="ECO:0000259" key="4">
    <source>
        <dbReference type="Pfam" id="PF09186"/>
    </source>
</evidence>
<protein>
    <recommendedName>
        <fullName evidence="6">YigZ family protein</fullName>
    </recommendedName>
</protein>
<dbReference type="PANTHER" id="PTHR16301:SF20">
    <property type="entry name" value="IMPACT FAMILY MEMBER YIGZ"/>
    <property type="match status" value="1"/>
</dbReference>